<evidence type="ECO:0000256" key="1">
    <source>
        <dbReference type="SAM" id="MobiDB-lite"/>
    </source>
</evidence>
<sequence>MDSERNEREGNERRISWRRGEQRGVRGQRVGVRGYPSRGRRGNNQWEVGHPLNEIWMNDEDVPPELVSLATDVMRKRQMKMQGVIKVERNNEREVDRETENYDEFLDASGGADSHLSLEGQNFHFEWSTMKSFQGQEENFRPERTGSVYAFDSAYGAFRSYWDDDILELIVTEMNLYATKIQSVTFQSEWYPTNVHEILCLFSFWMMLGIIRMPTATSCFSVDPLLKTEVFRRIFTRRRYEMLSRALHFIDSEPAVNNPNPSNISAARSSDRLNRLRPIFTQLNYRFQANYILDKDICLNESSTLCEGTLTLKQFNETKASKLGIRTFELCESITGYLWSFVVYDGKQSSTDLMQTPGELKGTAVVKKLISPLLNKGYRLFMDNWYNSPLLARFLKLNGTDCVGTLRSSCRDVPTLINKAPLKRGEYIARHSGDVSILSWQDNDRVTMISTCHGSATALPTVSSRPPPPTRPIPFKPQMVLDYNKFMRGVDTEDQMFEPYLLDIKRCAKWNMKLFKRLLNVSIQNSRILLESSTQKNHNHLAFRLSLVDSILTYHLPYCPQGRRFTISSSISTHQIPQPIIPSNTHWPVLMGRSAATAARNRSFRKRCFICLREGRKSQKTPYCCETCQVPLCIINCFKLYHTSQ</sequence>
<evidence type="ECO:0000313" key="5">
    <source>
        <dbReference type="Proteomes" id="UP001231518"/>
    </source>
</evidence>
<feature type="domain" description="PiggyBac transposable element-derived protein 4 C-terminal zinc-finger" evidence="2">
    <location>
        <begin position="603"/>
        <end position="642"/>
    </location>
</feature>
<reference evidence="4" key="1">
    <citation type="submission" date="2023-03" db="EMBL/GenBank/DDBJ databases">
        <title>Chromosome-level genomes of two armyworms, Mythimna separata and Mythimna loreyi, provide insights into the biosynthesis and reception of sex pheromones.</title>
        <authorList>
            <person name="Zhao H."/>
        </authorList>
    </citation>
    <scope>NUCLEOTIDE SEQUENCE</scope>
    <source>
        <strain evidence="4">BeijingLab</strain>
        <tissue evidence="4">Pupa</tissue>
    </source>
</reference>
<dbReference type="PANTHER" id="PTHR46599:SF3">
    <property type="entry name" value="PIGGYBAC TRANSPOSABLE ELEMENT-DERIVED PROTEIN 4"/>
    <property type="match status" value="1"/>
</dbReference>
<organism evidence="4 5">
    <name type="scientific">Mythimna separata</name>
    <name type="common">Oriental armyworm</name>
    <name type="synonym">Pseudaletia separata</name>
    <dbReference type="NCBI Taxonomy" id="271217"/>
    <lineage>
        <taxon>Eukaryota</taxon>
        <taxon>Metazoa</taxon>
        <taxon>Ecdysozoa</taxon>
        <taxon>Arthropoda</taxon>
        <taxon>Hexapoda</taxon>
        <taxon>Insecta</taxon>
        <taxon>Pterygota</taxon>
        <taxon>Neoptera</taxon>
        <taxon>Endopterygota</taxon>
        <taxon>Lepidoptera</taxon>
        <taxon>Glossata</taxon>
        <taxon>Ditrysia</taxon>
        <taxon>Noctuoidea</taxon>
        <taxon>Noctuidae</taxon>
        <taxon>Noctuinae</taxon>
        <taxon>Hadenini</taxon>
        <taxon>Mythimna</taxon>
    </lineage>
</organism>
<dbReference type="EMBL" id="JARGEI010000021">
    <property type="protein sequence ID" value="KAJ8712304.1"/>
    <property type="molecule type" value="Genomic_DNA"/>
</dbReference>
<keyword evidence="5" id="KW-1185">Reference proteome</keyword>
<feature type="region of interest" description="Disordered" evidence="1">
    <location>
        <begin position="26"/>
        <end position="46"/>
    </location>
</feature>
<feature type="domain" description="PiggyBac transposable element-derived protein" evidence="3">
    <location>
        <begin position="154"/>
        <end position="526"/>
    </location>
</feature>
<dbReference type="Proteomes" id="UP001231518">
    <property type="component" value="Chromosome 17"/>
</dbReference>
<accession>A0AAD7YDV3</accession>
<dbReference type="PANTHER" id="PTHR46599">
    <property type="entry name" value="PIGGYBAC TRANSPOSABLE ELEMENT-DERIVED PROTEIN 4"/>
    <property type="match status" value="1"/>
</dbReference>
<evidence type="ECO:0000259" key="2">
    <source>
        <dbReference type="Pfam" id="PF13842"/>
    </source>
</evidence>
<dbReference type="Pfam" id="PF13843">
    <property type="entry name" value="DDE_Tnp_1_7"/>
    <property type="match status" value="1"/>
</dbReference>
<evidence type="ECO:0000259" key="3">
    <source>
        <dbReference type="Pfam" id="PF13843"/>
    </source>
</evidence>
<protein>
    <recommendedName>
        <fullName evidence="6">PiggyBac transposable element-derived protein 4</fullName>
    </recommendedName>
</protein>
<dbReference type="InterPro" id="IPR029526">
    <property type="entry name" value="PGBD"/>
</dbReference>
<comment type="caution">
    <text evidence="4">The sequence shown here is derived from an EMBL/GenBank/DDBJ whole genome shotgun (WGS) entry which is preliminary data.</text>
</comment>
<proteinExistence type="predicted"/>
<name>A0AAD7YDV3_MYTSE</name>
<evidence type="ECO:0000313" key="4">
    <source>
        <dbReference type="EMBL" id="KAJ8712304.1"/>
    </source>
</evidence>
<dbReference type="InterPro" id="IPR032718">
    <property type="entry name" value="PGBD4_Znf_C"/>
</dbReference>
<dbReference type="Pfam" id="PF13842">
    <property type="entry name" value="zf-Tnp_2"/>
    <property type="match status" value="1"/>
</dbReference>
<gene>
    <name evidence="4" type="ORF">PYW07_005146</name>
</gene>
<dbReference type="AlphaFoldDB" id="A0AAD7YDV3"/>
<evidence type="ECO:0008006" key="6">
    <source>
        <dbReference type="Google" id="ProtNLM"/>
    </source>
</evidence>